<dbReference type="SUPFAM" id="SSF82784">
    <property type="entry name" value="OsmC-like"/>
    <property type="match status" value="1"/>
</dbReference>
<evidence type="ECO:0000313" key="2">
    <source>
        <dbReference type="EMBL" id="MBY5959849.1"/>
    </source>
</evidence>
<protein>
    <submittedName>
        <fullName evidence="2">Alpha/beta fold hydrolase</fullName>
    </submittedName>
</protein>
<comment type="caution">
    <text evidence="2">The sequence shown here is derived from an EMBL/GenBank/DDBJ whole genome shotgun (WGS) entry which is preliminary data.</text>
</comment>
<accession>A0A953LED8</accession>
<dbReference type="Proteomes" id="UP000753961">
    <property type="component" value="Unassembled WGS sequence"/>
</dbReference>
<dbReference type="InterPro" id="IPR015946">
    <property type="entry name" value="KH_dom-like_a/b"/>
</dbReference>
<gene>
    <name evidence="2" type="ORF">KUV50_16970</name>
</gene>
<dbReference type="InterPro" id="IPR029058">
    <property type="entry name" value="AB_hydrolase_fold"/>
</dbReference>
<dbReference type="AlphaFoldDB" id="A0A953LED8"/>
<dbReference type="PANTHER" id="PTHR39624:SF2">
    <property type="entry name" value="OSMC-LIKE PROTEIN"/>
    <property type="match status" value="1"/>
</dbReference>
<feature type="domain" description="Serine aminopeptidase S33" evidence="1">
    <location>
        <begin position="46"/>
        <end position="130"/>
    </location>
</feature>
<dbReference type="PANTHER" id="PTHR39624">
    <property type="entry name" value="PROTEIN INVOLVED IN RIMO-MEDIATED BETA-METHYLTHIOLATION OF RIBOSOMAL PROTEIN S12 YCAO"/>
    <property type="match status" value="1"/>
</dbReference>
<dbReference type="InterPro" id="IPR036102">
    <property type="entry name" value="OsmC/Ohrsf"/>
</dbReference>
<dbReference type="RefSeq" id="WP_222581386.1">
    <property type="nucleotide sequence ID" value="NZ_JAHVHU010000018.1"/>
</dbReference>
<dbReference type="Gene3D" id="3.40.50.1820">
    <property type="entry name" value="alpha/beta hydrolase"/>
    <property type="match status" value="1"/>
</dbReference>
<reference evidence="2" key="1">
    <citation type="submission" date="2021-06" db="EMBL/GenBank/DDBJ databases">
        <title>44 bacteria genomes isolated from Dapeng, Shenzhen.</title>
        <authorList>
            <person name="Zheng W."/>
            <person name="Yu S."/>
            <person name="Huang Y."/>
        </authorList>
    </citation>
    <scope>NUCLEOTIDE SEQUENCE</scope>
    <source>
        <strain evidence="2">DP5N28-2</strain>
    </source>
</reference>
<dbReference type="InterPro" id="IPR022742">
    <property type="entry name" value="Hydrolase_4"/>
</dbReference>
<evidence type="ECO:0000259" key="1">
    <source>
        <dbReference type="Pfam" id="PF12146"/>
    </source>
</evidence>
<dbReference type="SUPFAM" id="SSF53474">
    <property type="entry name" value="alpha/beta-Hydrolases"/>
    <property type="match status" value="1"/>
</dbReference>
<dbReference type="EMBL" id="JAHVHU010000018">
    <property type="protein sequence ID" value="MBY5959849.1"/>
    <property type="molecule type" value="Genomic_DNA"/>
</dbReference>
<name>A0A953LED8_9BACT</name>
<dbReference type="Pfam" id="PF02566">
    <property type="entry name" value="OsmC"/>
    <property type="match status" value="1"/>
</dbReference>
<proteinExistence type="predicted"/>
<keyword evidence="2" id="KW-0378">Hydrolase</keyword>
<dbReference type="Gene3D" id="3.30.300.20">
    <property type="match status" value="1"/>
</dbReference>
<sequence>MKSKKISFQNQHGEQLSARIEFPPEGQIKSYAIFAHCFTCGKNAYAARHVARQLALHNVAVMRFDFTGIGESEGAFSQTNFTSNVSDIIEAAGYLSDHYEPASLLIGHSWGGTAALVAAGELDEIKGVCTIGSPYDPSHIDHILSDHLEEINQKGHAQIQLGPNSIRIKRQFLDDIQQHSHMKGLEDLKKPLLIFHSPQDRVVGIQNAAQIYKAAHHPKSFLSLDQSDHMLSEKRFVHYTAAMIANWADHHLGIQPETSPAVKTPYQTISRISEPGYTTQIWSGNHHWIADEPLRIGGENLGPTPYDMLSAALGTCTAMTLRMYANRKKWDLKEVEVHVENNKEHADDLPENDKKKAKIDVFRRYIEVKGALDQQQIDRLLEIADKCPVHKTLSTTNKIITELIK</sequence>
<keyword evidence="3" id="KW-1185">Reference proteome</keyword>
<organism evidence="2 3">
    <name type="scientific">Membranihabitans marinus</name>
    <dbReference type="NCBI Taxonomy" id="1227546"/>
    <lineage>
        <taxon>Bacteria</taxon>
        <taxon>Pseudomonadati</taxon>
        <taxon>Bacteroidota</taxon>
        <taxon>Saprospiria</taxon>
        <taxon>Saprospirales</taxon>
        <taxon>Saprospiraceae</taxon>
        <taxon>Membranihabitans</taxon>
    </lineage>
</organism>
<dbReference type="GO" id="GO:0016787">
    <property type="term" value="F:hydrolase activity"/>
    <property type="evidence" value="ECO:0007669"/>
    <property type="project" value="UniProtKB-KW"/>
</dbReference>
<dbReference type="InterPro" id="IPR003718">
    <property type="entry name" value="OsmC/Ohr_fam"/>
</dbReference>
<dbReference type="Pfam" id="PF12146">
    <property type="entry name" value="Hydrolase_4"/>
    <property type="match status" value="1"/>
</dbReference>
<evidence type="ECO:0000313" key="3">
    <source>
        <dbReference type="Proteomes" id="UP000753961"/>
    </source>
</evidence>